<gene>
    <name evidence="2" type="ordered locus">Emtol_1761</name>
</gene>
<dbReference type="RefSeq" id="WP_015028603.1">
    <property type="nucleotide sequence ID" value="NC_018748.1"/>
</dbReference>
<evidence type="ECO:0000313" key="3">
    <source>
        <dbReference type="Proteomes" id="UP000002875"/>
    </source>
</evidence>
<dbReference type="EMBL" id="CP002961">
    <property type="protein sequence ID" value="AFK02903.1"/>
    <property type="molecule type" value="Genomic_DNA"/>
</dbReference>
<dbReference type="InterPro" id="IPR019288">
    <property type="entry name" value="3'-5'_exonuclease_PolB-like"/>
</dbReference>
<feature type="domain" description="Predicted 3'-5' exonuclease PolB-like" evidence="1">
    <location>
        <begin position="90"/>
        <end position="239"/>
    </location>
</feature>
<dbReference type="InterPro" id="IPR036397">
    <property type="entry name" value="RNaseH_sf"/>
</dbReference>
<name>A0ABM5N0T1_EMTOG</name>
<dbReference type="SUPFAM" id="SSF53098">
    <property type="entry name" value="Ribonuclease H-like"/>
    <property type="match status" value="1"/>
</dbReference>
<dbReference type="Gene3D" id="3.30.420.10">
    <property type="entry name" value="Ribonuclease H-like superfamily/Ribonuclease H"/>
    <property type="match status" value="1"/>
</dbReference>
<dbReference type="Proteomes" id="UP000002875">
    <property type="component" value="Chromosome"/>
</dbReference>
<evidence type="ECO:0000313" key="2">
    <source>
        <dbReference type="EMBL" id="AFK02903.1"/>
    </source>
</evidence>
<evidence type="ECO:0000259" key="1">
    <source>
        <dbReference type="Pfam" id="PF10108"/>
    </source>
</evidence>
<keyword evidence="3" id="KW-1185">Reference proteome</keyword>
<dbReference type="InterPro" id="IPR012337">
    <property type="entry name" value="RNaseH-like_sf"/>
</dbReference>
<dbReference type="Pfam" id="PF10108">
    <property type="entry name" value="DNA_pol_B_exo2"/>
    <property type="match status" value="1"/>
</dbReference>
<sequence length="252" mass="28822">MAKTPTAVIDDVFVKHLKNVLFIDIETVSQVPDFEMLNERLQKLWLKKAVFLNNEENLSDADFYLKKAGIYSEFGKILCIGVGGIVFDDENKPSLRVKMIGGDDEVDVLLSFKKILEKHKAGNNLMLCAHNGREFDFAYICRRMLVNGIILPRVLQISGKKPWEINHLDTLDLWKFGDYKHFTGLDLLAAIFNIPSSKNEISGDQVNHVYHVEKDRAKIERYCAADVVVLTQLYMKMNNCALIEEENIEVIL</sequence>
<organism evidence="2 3">
    <name type="scientific">Emticicia oligotrophica (strain DSM 17448 / CIP 109782 / MTCC 6937 / GPTSA100-15)</name>
    <dbReference type="NCBI Taxonomy" id="929562"/>
    <lineage>
        <taxon>Bacteria</taxon>
        <taxon>Pseudomonadati</taxon>
        <taxon>Bacteroidota</taxon>
        <taxon>Cytophagia</taxon>
        <taxon>Cytophagales</taxon>
        <taxon>Leadbetterellaceae</taxon>
        <taxon>Emticicia</taxon>
    </lineage>
</organism>
<protein>
    <submittedName>
        <fullName evidence="2">3'-5' exonuclease, PolB-like protein</fullName>
    </submittedName>
</protein>
<reference evidence="2 3" key="1">
    <citation type="submission" date="2011-07" db="EMBL/GenBank/DDBJ databases">
        <title>The complete genome of chromosome of Emticicia oligotrophica DSM 17448.</title>
        <authorList>
            <consortium name="US DOE Joint Genome Institute (JGI-PGF)"/>
            <person name="Lucas S."/>
            <person name="Han J."/>
            <person name="Lapidus A."/>
            <person name="Bruce D."/>
            <person name="Goodwin L."/>
            <person name="Pitluck S."/>
            <person name="Peters L."/>
            <person name="Kyrpides N."/>
            <person name="Mavromatis K."/>
            <person name="Ivanova N."/>
            <person name="Ovchinnikova G."/>
            <person name="Teshima H."/>
            <person name="Detter J.C."/>
            <person name="Tapia R."/>
            <person name="Han C."/>
            <person name="Land M."/>
            <person name="Hauser L."/>
            <person name="Markowitz V."/>
            <person name="Cheng J.-F."/>
            <person name="Hugenholtz P."/>
            <person name="Woyke T."/>
            <person name="Wu D."/>
            <person name="Tindall B."/>
            <person name="Pomrenke H."/>
            <person name="Brambilla E."/>
            <person name="Klenk H.-P."/>
            <person name="Eisen J.A."/>
        </authorList>
    </citation>
    <scope>NUCLEOTIDE SEQUENCE [LARGE SCALE GENOMIC DNA]</scope>
    <source>
        <strain evidence="2 3">DSM 17448</strain>
    </source>
</reference>
<proteinExistence type="predicted"/>
<accession>A0ABM5N0T1</accession>